<dbReference type="AlphaFoldDB" id="A0A371G1P9"/>
<feature type="non-terminal residue" evidence="1">
    <location>
        <position position="1"/>
    </location>
</feature>
<proteinExistence type="predicted"/>
<evidence type="ECO:0008006" key="3">
    <source>
        <dbReference type="Google" id="ProtNLM"/>
    </source>
</evidence>
<evidence type="ECO:0000313" key="2">
    <source>
        <dbReference type="Proteomes" id="UP000257109"/>
    </source>
</evidence>
<dbReference type="Proteomes" id="UP000257109">
    <property type="component" value="Unassembled WGS sequence"/>
</dbReference>
<dbReference type="InterPro" id="IPR039537">
    <property type="entry name" value="Retrotran_Ty1/copia-like"/>
</dbReference>
<gene>
    <name evidence="1" type="ORF">CR513_34459</name>
</gene>
<dbReference type="PANTHER" id="PTHR42648:SF20">
    <property type="entry name" value="RNA-DIRECTED DNA POLYMERASE"/>
    <property type="match status" value="1"/>
</dbReference>
<sequence length="204" mass="23090">MPQPTLVGDGEELVYLGDFKTTPILEKGKVKLKVTSSKTLALTLLRKVGVKVSFESDKIAMTKNNAFVGNGYYNQGLFVLNVFETISENASSSFAYMIDSYDIWHARLGHINSSLINLHDKHARKCNACGEPKLTKKPCPSMRHESESLCLIYFDLADLKQTMSRGIYFIGHKDETFNMFLAYKAKVENQLNKKIKRIRSNRGQ</sequence>
<dbReference type="OrthoDB" id="1432107at2759"/>
<evidence type="ECO:0000313" key="1">
    <source>
        <dbReference type="EMBL" id="RDX84489.1"/>
    </source>
</evidence>
<protein>
    <recommendedName>
        <fullName evidence="3">GAG-pre-integrase domain-containing protein</fullName>
    </recommendedName>
</protein>
<organism evidence="1 2">
    <name type="scientific">Mucuna pruriens</name>
    <name type="common">Velvet bean</name>
    <name type="synonym">Dolichos pruriens</name>
    <dbReference type="NCBI Taxonomy" id="157652"/>
    <lineage>
        <taxon>Eukaryota</taxon>
        <taxon>Viridiplantae</taxon>
        <taxon>Streptophyta</taxon>
        <taxon>Embryophyta</taxon>
        <taxon>Tracheophyta</taxon>
        <taxon>Spermatophyta</taxon>
        <taxon>Magnoliopsida</taxon>
        <taxon>eudicotyledons</taxon>
        <taxon>Gunneridae</taxon>
        <taxon>Pentapetalae</taxon>
        <taxon>rosids</taxon>
        <taxon>fabids</taxon>
        <taxon>Fabales</taxon>
        <taxon>Fabaceae</taxon>
        <taxon>Papilionoideae</taxon>
        <taxon>50 kb inversion clade</taxon>
        <taxon>NPAAA clade</taxon>
        <taxon>indigoferoid/millettioid clade</taxon>
        <taxon>Phaseoleae</taxon>
        <taxon>Mucuna</taxon>
    </lineage>
</organism>
<reference evidence="1" key="1">
    <citation type="submission" date="2018-05" db="EMBL/GenBank/DDBJ databases">
        <title>Draft genome of Mucuna pruriens seed.</title>
        <authorList>
            <person name="Nnadi N.E."/>
            <person name="Vos R."/>
            <person name="Hasami M.H."/>
            <person name="Devisetty U.K."/>
            <person name="Aguiy J.C."/>
        </authorList>
    </citation>
    <scope>NUCLEOTIDE SEQUENCE [LARGE SCALE GENOMIC DNA]</scope>
    <source>
        <strain evidence="1">JCA_2017</strain>
    </source>
</reference>
<keyword evidence="2" id="KW-1185">Reference proteome</keyword>
<accession>A0A371G1P9</accession>
<dbReference type="PANTHER" id="PTHR42648">
    <property type="entry name" value="TRANSPOSASE, PUTATIVE-RELATED"/>
    <property type="match status" value="1"/>
</dbReference>
<comment type="caution">
    <text evidence="1">The sequence shown here is derived from an EMBL/GenBank/DDBJ whole genome shotgun (WGS) entry which is preliminary data.</text>
</comment>
<dbReference type="EMBL" id="QJKJ01007034">
    <property type="protein sequence ID" value="RDX84489.1"/>
    <property type="molecule type" value="Genomic_DNA"/>
</dbReference>
<name>A0A371G1P9_MUCPR</name>